<feature type="region of interest" description="Disordered" evidence="1">
    <location>
        <begin position="237"/>
        <end position="257"/>
    </location>
</feature>
<feature type="domain" description="DUF4130" evidence="2">
    <location>
        <begin position="115"/>
        <end position="247"/>
    </location>
</feature>
<dbReference type="InterPro" id="IPR025404">
    <property type="entry name" value="DUF4130"/>
</dbReference>
<gene>
    <name evidence="3" type="ORF">SAMN04488696_1435</name>
</gene>
<dbReference type="Proteomes" id="UP000198535">
    <property type="component" value="Unassembled WGS sequence"/>
</dbReference>
<name>A0A1I4R925_9EURY</name>
<evidence type="ECO:0000259" key="2">
    <source>
        <dbReference type="Pfam" id="PF13566"/>
    </source>
</evidence>
<dbReference type="STRING" id="487685.SAMN04488696_1435"/>
<evidence type="ECO:0000256" key="1">
    <source>
        <dbReference type="SAM" id="MobiDB-lite"/>
    </source>
</evidence>
<sequence>MIVAFRESVEGILLACMELMDDLGCELISAKDREDLQQKMDFSGIENVKALGFRGTKDTTKLVNALFGKQRLRMFQRDPDVEGYISLVLRHRSSRAIELVHFLCSCEGNAELLYSGKSVTGKKYYNYMRDVSRSYHRLCMFARPCSVNGVLTVKVDSPHQIGDMFCRWLARKNPDLPVSVIEGDIAWIGNGGHVGLETYTQVPASLAGSLEFADMHDEVDDLWDMYYDSQFIPKRRNKGHARGLQPKASASMSKMSERDSYKVERGIANCTLDSFASRSEV</sequence>
<evidence type="ECO:0000313" key="4">
    <source>
        <dbReference type="Proteomes" id="UP000198535"/>
    </source>
</evidence>
<evidence type="ECO:0000313" key="3">
    <source>
        <dbReference type="EMBL" id="SFM48675.1"/>
    </source>
</evidence>
<dbReference type="Pfam" id="PF13566">
    <property type="entry name" value="DUF4130"/>
    <property type="match status" value="1"/>
</dbReference>
<accession>A0A1I4R925</accession>
<keyword evidence="4" id="KW-1185">Reference proteome</keyword>
<dbReference type="RefSeq" id="WP_245747946.1">
    <property type="nucleotide sequence ID" value="NZ_FOUJ01000002.1"/>
</dbReference>
<organism evidence="3 4">
    <name type="scientific">Methanolobus profundi</name>
    <dbReference type="NCBI Taxonomy" id="487685"/>
    <lineage>
        <taxon>Archaea</taxon>
        <taxon>Methanobacteriati</taxon>
        <taxon>Methanobacteriota</taxon>
        <taxon>Stenosarchaea group</taxon>
        <taxon>Methanomicrobia</taxon>
        <taxon>Methanosarcinales</taxon>
        <taxon>Methanosarcinaceae</taxon>
        <taxon>Methanolobus</taxon>
    </lineage>
</organism>
<protein>
    <recommendedName>
        <fullName evidence="2">DUF4130 domain-containing protein</fullName>
    </recommendedName>
</protein>
<reference evidence="4" key="1">
    <citation type="submission" date="2016-10" db="EMBL/GenBank/DDBJ databases">
        <authorList>
            <person name="Varghese N."/>
            <person name="Submissions S."/>
        </authorList>
    </citation>
    <scope>NUCLEOTIDE SEQUENCE [LARGE SCALE GENOMIC DNA]</scope>
    <source>
        <strain evidence="4">Mob M</strain>
    </source>
</reference>
<proteinExistence type="predicted"/>
<dbReference type="EMBL" id="FOUJ01000002">
    <property type="protein sequence ID" value="SFM48675.1"/>
    <property type="molecule type" value="Genomic_DNA"/>
</dbReference>
<dbReference type="AlphaFoldDB" id="A0A1I4R925"/>